<dbReference type="CDD" id="cd02980">
    <property type="entry name" value="TRX_Fd_family"/>
    <property type="match status" value="1"/>
</dbReference>
<evidence type="ECO:0000313" key="1">
    <source>
        <dbReference type="EMBL" id="AVQ11414.1"/>
    </source>
</evidence>
<dbReference type="SUPFAM" id="SSF52833">
    <property type="entry name" value="Thioredoxin-like"/>
    <property type="match status" value="1"/>
</dbReference>
<reference evidence="1 2" key="1">
    <citation type="journal article" date="2015" name="Genome Announc.">
        <title>Draft Genome Sequences of Leptospira santarosai Strains U160, U164, and U233, Isolated from Asymptomatic Cattle.</title>
        <authorList>
            <person name="Kremer F.S."/>
            <person name="Eslabao M.R."/>
            <person name="Provisor M."/>
            <person name="Woloski R.D."/>
            <person name="Ramires O.V."/>
            <person name="Moreno L.Z."/>
            <person name="Moreno A.M."/>
            <person name="Hamond C."/>
            <person name="Lilenbaum W."/>
            <person name="Dellagostin O.A."/>
        </authorList>
    </citation>
    <scope>NUCLEOTIDE SEQUENCE [LARGE SCALE GENOMIC DNA]</scope>
    <source>
        <strain evidence="1 2">U160</strain>
    </source>
</reference>
<proteinExistence type="predicted"/>
<dbReference type="EMBL" id="CP027843">
    <property type="protein sequence ID" value="AVQ11414.1"/>
    <property type="molecule type" value="Genomic_DNA"/>
</dbReference>
<accession>A0A2P1QRB5</accession>
<protein>
    <submittedName>
        <fullName evidence="1">Uncharacterized protein</fullName>
    </submittedName>
</protein>
<organism evidence="1 2">
    <name type="scientific">Leptospira santarosai</name>
    <dbReference type="NCBI Taxonomy" id="28183"/>
    <lineage>
        <taxon>Bacteria</taxon>
        <taxon>Pseudomonadati</taxon>
        <taxon>Spirochaetota</taxon>
        <taxon>Spirochaetia</taxon>
        <taxon>Leptospirales</taxon>
        <taxon>Leptospiraceae</taxon>
        <taxon>Leptospira</taxon>
    </lineage>
</organism>
<dbReference type="Gene3D" id="3.40.30.10">
    <property type="entry name" value="Glutaredoxin"/>
    <property type="match status" value="1"/>
</dbReference>
<name>A0A2P1QRB5_9LEPT</name>
<evidence type="ECO:0000313" key="2">
    <source>
        <dbReference type="Proteomes" id="UP000033961"/>
    </source>
</evidence>
<dbReference type="Proteomes" id="UP000033961">
    <property type="component" value="Chromosome I"/>
</dbReference>
<gene>
    <name evidence="1" type="ORF">XB16_1082</name>
</gene>
<dbReference type="InterPro" id="IPR036249">
    <property type="entry name" value="Thioredoxin-like_sf"/>
</dbReference>
<sequence length="148" mass="16917">MTLEFLFVDVAFRSAFSQETGCTIGRASDSTENENRGSYLMSNFYTKHVFVCENVRAEGERVSCGRSGSIQLLASLKKKMKDLSVEGKVRIQRAGCLDRCELGPVQVSYPEGRWFSLKTEEDVDIFLKYYIQSEQIEKIEHLIIKENL</sequence>
<dbReference type="AlphaFoldDB" id="A0A2P1QRB5"/>